<dbReference type="GO" id="GO:0035556">
    <property type="term" value="P:intracellular signal transduction"/>
    <property type="evidence" value="ECO:0007669"/>
    <property type="project" value="TreeGrafter"/>
</dbReference>
<dbReference type="SUPFAM" id="SSF48371">
    <property type="entry name" value="ARM repeat"/>
    <property type="match status" value="1"/>
</dbReference>
<organism evidence="2 3">
    <name type="scientific">Blepharisma stoltei</name>
    <dbReference type="NCBI Taxonomy" id="1481888"/>
    <lineage>
        <taxon>Eukaryota</taxon>
        <taxon>Sar</taxon>
        <taxon>Alveolata</taxon>
        <taxon>Ciliophora</taxon>
        <taxon>Postciliodesmatophora</taxon>
        <taxon>Heterotrichea</taxon>
        <taxon>Heterotrichida</taxon>
        <taxon>Blepharismidae</taxon>
        <taxon>Blepharisma</taxon>
    </lineage>
</organism>
<dbReference type="AlphaFoldDB" id="A0AAU9I976"/>
<comment type="caution">
    <text evidence="2">The sequence shown here is derived from an EMBL/GenBank/DDBJ whole genome shotgun (WGS) entry which is preliminary data.</text>
</comment>
<name>A0AAU9I976_9CILI</name>
<dbReference type="InterPro" id="IPR013878">
    <property type="entry name" value="Mo25"/>
</dbReference>
<proteinExistence type="inferred from homology"/>
<dbReference type="Proteomes" id="UP001162131">
    <property type="component" value="Unassembled WGS sequence"/>
</dbReference>
<evidence type="ECO:0000256" key="1">
    <source>
        <dbReference type="ARBA" id="ARBA00011012"/>
    </source>
</evidence>
<comment type="similarity">
    <text evidence="1">Belongs to the Mo25 family.</text>
</comment>
<evidence type="ECO:0000313" key="2">
    <source>
        <dbReference type="EMBL" id="CAG9310122.1"/>
    </source>
</evidence>
<dbReference type="EMBL" id="CAJZBQ010000001">
    <property type="protein sequence ID" value="CAG9310122.1"/>
    <property type="molecule type" value="Genomic_DNA"/>
</dbReference>
<dbReference type="PANTHER" id="PTHR10182:SF3">
    <property type="entry name" value="PROTEIN MO25"/>
    <property type="match status" value="1"/>
</dbReference>
<evidence type="ECO:0000313" key="3">
    <source>
        <dbReference type="Proteomes" id="UP001162131"/>
    </source>
</evidence>
<dbReference type="Gene3D" id="1.25.10.10">
    <property type="entry name" value="Leucine-rich Repeat Variant"/>
    <property type="match status" value="1"/>
</dbReference>
<keyword evidence="3" id="KW-1185">Reference proteome</keyword>
<accession>A0AAU9I976</accession>
<dbReference type="PANTHER" id="PTHR10182">
    <property type="entry name" value="CALCIUM-BINDING PROTEIN 39-RELATED"/>
    <property type="match status" value="1"/>
</dbReference>
<reference evidence="2" key="1">
    <citation type="submission" date="2021-09" db="EMBL/GenBank/DDBJ databases">
        <authorList>
            <consortium name="AG Swart"/>
            <person name="Singh M."/>
            <person name="Singh A."/>
            <person name="Seah K."/>
            <person name="Emmerich C."/>
        </authorList>
    </citation>
    <scope>NUCLEOTIDE SEQUENCE</scope>
    <source>
        <strain evidence="2">ATCC30299</strain>
    </source>
</reference>
<sequence>MDREKYGPAAFRANKSARANAQRFCYETRHLISLSSNSPEFRKAHSSFEKYFDRILKIIQGDHKLSKKPESIDEITAVLAEDDFPAFLVSNLTNFDFETAKELLNLISRLLSNGNSLEFYICRHIDRVIIPLITSYSTAELFLLCGQFLRDLLQNPTIFRACLTVEILSTLVRTAIDMPFEIGSDALDTMKILIECEKPVAAEFINEHYVEVLQSLYSLCDKDYYCKRQALSILYNILTRSGTGDFKDQYVVGEENLKYVMMLIRADDSAQVKMEAFHLFMVILKRLVELGRDAHKLPAYKILLKNKDRLVKFFEKFQKDKKDEEFVNERNQAIMIIQGLQAR</sequence>
<dbReference type="Pfam" id="PF08569">
    <property type="entry name" value="Mo25"/>
    <property type="match status" value="1"/>
</dbReference>
<dbReference type="InterPro" id="IPR011989">
    <property type="entry name" value="ARM-like"/>
</dbReference>
<protein>
    <submittedName>
        <fullName evidence="2">Uncharacterized protein</fullName>
    </submittedName>
</protein>
<gene>
    <name evidence="2" type="ORF">BSTOLATCC_MIC331</name>
</gene>
<dbReference type="GO" id="GO:0043539">
    <property type="term" value="F:protein serine/threonine kinase activator activity"/>
    <property type="evidence" value="ECO:0007669"/>
    <property type="project" value="TreeGrafter"/>
</dbReference>
<dbReference type="InterPro" id="IPR016024">
    <property type="entry name" value="ARM-type_fold"/>
</dbReference>